<dbReference type="InterPro" id="IPR005162">
    <property type="entry name" value="Retrotrans_gag_dom"/>
</dbReference>
<dbReference type="Pfam" id="PF03732">
    <property type="entry name" value="Retrotrans_gag"/>
    <property type="match status" value="1"/>
</dbReference>
<evidence type="ECO:0000313" key="4">
    <source>
        <dbReference type="Proteomes" id="UP000789759"/>
    </source>
</evidence>
<proteinExistence type="predicted"/>
<name>A0A9N9JTF4_9GLOM</name>
<keyword evidence="4" id="KW-1185">Reference proteome</keyword>
<evidence type="ECO:0000256" key="1">
    <source>
        <dbReference type="SAM" id="MobiDB-lite"/>
    </source>
</evidence>
<dbReference type="AlphaFoldDB" id="A0A9N9JTF4"/>
<feature type="region of interest" description="Disordered" evidence="1">
    <location>
        <begin position="295"/>
        <end position="361"/>
    </location>
</feature>
<dbReference type="OrthoDB" id="2443065at2759"/>
<accession>A0A9N9JTF4</accession>
<protein>
    <submittedName>
        <fullName evidence="3">1238_t:CDS:1</fullName>
    </submittedName>
</protein>
<feature type="compositionally biased region" description="Polar residues" evidence="1">
    <location>
        <begin position="261"/>
        <end position="277"/>
    </location>
</feature>
<feature type="non-terminal residue" evidence="3">
    <location>
        <position position="1"/>
    </location>
</feature>
<dbReference type="PANTHER" id="PTHR33194:SF4">
    <property type="entry name" value="CCHC-TYPE DOMAIN-CONTAINING PROTEIN"/>
    <property type="match status" value="1"/>
</dbReference>
<feature type="compositionally biased region" description="Polar residues" evidence="1">
    <location>
        <begin position="581"/>
        <end position="593"/>
    </location>
</feature>
<dbReference type="Proteomes" id="UP000789759">
    <property type="component" value="Unassembled WGS sequence"/>
</dbReference>
<feature type="region of interest" description="Disordered" evidence="1">
    <location>
        <begin position="581"/>
        <end position="623"/>
    </location>
</feature>
<reference evidence="3" key="1">
    <citation type="submission" date="2021-06" db="EMBL/GenBank/DDBJ databases">
        <authorList>
            <person name="Kallberg Y."/>
            <person name="Tangrot J."/>
            <person name="Rosling A."/>
        </authorList>
    </citation>
    <scope>NUCLEOTIDE SEQUENCE</scope>
    <source>
        <strain evidence="3">FL966</strain>
    </source>
</reference>
<dbReference type="EMBL" id="CAJVQA010028716">
    <property type="protein sequence ID" value="CAG8795218.1"/>
    <property type="molecule type" value="Genomic_DNA"/>
</dbReference>
<evidence type="ECO:0000313" key="3">
    <source>
        <dbReference type="EMBL" id="CAG8795218.1"/>
    </source>
</evidence>
<gene>
    <name evidence="3" type="ORF">CPELLU_LOCUS17290</name>
</gene>
<comment type="caution">
    <text evidence="3">The sequence shown here is derived from an EMBL/GenBank/DDBJ whole genome shotgun (WGS) entry which is preliminary data.</text>
</comment>
<evidence type="ECO:0000259" key="2">
    <source>
        <dbReference type="Pfam" id="PF03732"/>
    </source>
</evidence>
<feature type="compositionally biased region" description="Basic and acidic residues" evidence="1">
    <location>
        <begin position="338"/>
        <end position="348"/>
    </location>
</feature>
<feature type="compositionally biased region" description="Polar residues" evidence="1">
    <location>
        <begin position="604"/>
        <end position="623"/>
    </location>
</feature>
<feature type="region of interest" description="Disordered" evidence="1">
    <location>
        <begin position="239"/>
        <end position="277"/>
    </location>
</feature>
<sequence length="623" mass="69421">PYKLKRVTRKTTYNPKRKAMAQQNPVNPPNQPNAIDNLAAQIGALVQQMQAAPAPQINYNAPAHELNLVMYPDFAGGDQDPMTWLDEVEKAFAANLVDDNRKIAIMVPYLKGSAATWWATMQRQLNPVNVWDNAVNPAQSFRPTFITHFRTPTLEGKWFAQLATRKQQPNEDIDAYYTSIQELLRRVESGGHQYPETAKAQIFLNGLRPEFAYESACRQNLSYHPISLSALYSTQPGPYIPTGVQPPTSTSESAIEKLTEAPSSNPQPSNQGNPVVSESNQHTYVSIIDEDAPLFAAGKRDSQRTSSVDRPTKRRKEGAEEIEPKEETLEQLLEEEGNQERNDDHQETVVKPPGPLPKVSVSRSKRVPVVWRKLQEDELPQIASLVPRYSIVSDIQDKPANITYGQLFRLAPSLRADLDKSLKKKKVPAKRKIRNNISIVSEKRSTALYCDAKILEFKKLASEPLRKDHPTTVRDLVEGLEETDDELLDSDEEYEDEELEERMYGYSEIEDSTASSYLPLSSSSDIVVSTSFTNNTNPSCPLLPDTSNPYIIKGCTSRKVLVSLPNVDKLPLLVYHSPSSDSLTGNAYLQDNDVTPDPRGETITLPSGTVGDQTTSPASTISS</sequence>
<organism evidence="3 4">
    <name type="scientific">Cetraspora pellucida</name>
    <dbReference type="NCBI Taxonomy" id="1433469"/>
    <lineage>
        <taxon>Eukaryota</taxon>
        <taxon>Fungi</taxon>
        <taxon>Fungi incertae sedis</taxon>
        <taxon>Mucoromycota</taxon>
        <taxon>Glomeromycotina</taxon>
        <taxon>Glomeromycetes</taxon>
        <taxon>Diversisporales</taxon>
        <taxon>Gigasporaceae</taxon>
        <taxon>Cetraspora</taxon>
    </lineage>
</organism>
<dbReference type="PANTHER" id="PTHR33194">
    <property type="entry name" value="ZINC KNUCKLE DOMAINCONTAINING PROTEIN"/>
    <property type="match status" value="1"/>
</dbReference>
<feature type="domain" description="Retrotransposon gag" evidence="2">
    <location>
        <begin position="107"/>
        <end position="209"/>
    </location>
</feature>